<feature type="repeat" description="WD" evidence="3">
    <location>
        <begin position="1165"/>
        <end position="1206"/>
    </location>
</feature>
<keyword evidence="7" id="KW-1185">Reference proteome</keyword>
<dbReference type="SUPFAM" id="SSF52540">
    <property type="entry name" value="P-loop containing nucleoside triphosphate hydrolases"/>
    <property type="match status" value="1"/>
</dbReference>
<dbReference type="CDD" id="cd21037">
    <property type="entry name" value="MLKL_NTD"/>
    <property type="match status" value="1"/>
</dbReference>
<dbReference type="InterPro" id="IPR015943">
    <property type="entry name" value="WD40/YVTN_repeat-like_dom_sf"/>
</dbReference>
<gene>
    <name evidence="6" type="ORF">D9613_011784</name>
</gene>
<dbReference type="PROSITE" id="PS50082">
    <property type="entry name" value="WD_REPEATS_2"/>
    <property type="match status" value="3"/>
</dbReference>
<dbReference type="PANTHER" id="PTHR19879">
    <property type="entry name" value="TRANSCRIPTION INITIATION FACTOR TFIID"/>
    <property type="match status" value="1"/>
</dbReference>
<dbReference type="SUPFAM" id="SSF50978">
    <property type="entry name" value="WD40 repeat-like"/>
    <property type="match status" value="1"/>
</dbReference>
<dbReference type="InterPro" id="IPR019775">
    <property type="entry name" value="WD40_repeat_CS"/>
</dbReference>
<name>A0A8H4QKT9_9AGAR</name>
<dbReference type="InterPro" id="IPR036322">
    <property type="entry name" value="WD40_repeat_dom_sf"/>
</dbReference>
<dbReference type="Pfam" id="PF24883">
    <property type="entry name" value="NPHP3_N"/>
    <property type="match status" value="1"/>
</dbReference>
<comment type="caution">
    <text evidence="6">The sequence shown here is derived from an EMBL/GenBank/DDBJ whole genome shotgun (WGS) entry which is preliminary data.</text>
</comment>
<evidence type="ECO:0000256" key="1">
    <source>
        <dbReference type="ARBA" id="ARBA00022574"/>
    </source>
</evidence>
<feature type="domain" description="Nephrocystin 3-like N-terminal" evidence="5">
    <location>
        <begin position="276"/>
        <end position="439"/>
    </location>
</feature>
<proteinExistence type="predicted"/>
<dbReference type="Proteomes" id="UP000521872">
    <property type="component" value="Unassembled WGS sequence"/>
</dbReference>
<evidence type="ECO:0000256" key="3">
    <source>
        <dbReference type="PROSITE-ProRule" id="PRU00221"/>
    </source>
</evidence>
<dbReference type="PROSITE" id="PS50294">
    <property type="entry name" value="WD_REPEATS_REGION"/>
    <property type="match status" value="2"/>
</dbReference>
<protein>
    <recommendedName>
        <fullName evidence="5">Nephrocystin 3-like N-terminal domain-containing protein</fullName>
    </recommendedName>
</protein>
<reference evidence="6 7" key="1">
    <citation type="submission" date="2019-12" db="EMBL/GenBank/DDBJ databases">
        <authorList>
            <person name="Floudas D."/>
            <person name="Bentzer J."/>
            <person name="Ahren D."/>
            <person name="Johansson T."/>
            <person name="Persson P."/>
            <person name="Tunlid A."/>
        </authorList>
    </citation>
    <scope>NUCLEOTIDE SEQUENCE [LARGE SCALE GENOMIC DNA]</scope>
    <source>
        <strain evidence="6 7">CBS 102.39</strain>
    </source>
</reference>
<dbReference type="InterPro" id="IPR027417">
    <property type="entry name" value="P-loop_NTPase"/>
</dbReference>
<dbReference type="SUPFAM" id="SSF69322">
    <property type="entry name" value="Tricorn protease domain 2"/>
    <property type="match status" value="1"/>
</dbReference>
<dbReference type="Pfam" id="PF00400">
    <property type="entry name" value="WD40"/>
    <property type="match status" value="4"/>
</dbReference>
<evidence type="ECO:0000313" key="6">
    <source>
        <dbReference type="EMBL" id="KAF4612729.1"/>
    </source>
</evidence>
<feature type="repeat" description="WD" evidence="3">
    <location>
        <begin position="943"/>
        <end position="974"/>
    </location>
</feature>
<feature type="region of interest" description="Disordered" evidence="4">
    <location>
        <begin position="1"/>
        <end position="85"/>
    </location>
</feature>
<feature type="region of interest" description="Disordered" evidence="4">
    <location>
        <begin position="1292"/>
        <end position="1311"/>
    </location>
</feature>
<dbReference type="Gene3D" id="3.40.50.300">
    <property type="entry name" value="P-loop containing nucleotide triphosphate hydrolases"/>
    <property type="match status" value="1"/>
</dbReference>
<evidence type="ECO:0000256" key="4">
    <source>
        <dbReference type="SAM" id="MobiDB-lite"/>
    </source>
</evidence>
<accession>A0A8H4QKT9</accession>
<dbReference type="InterPro" id="IPR001680">
    <property type="entry name" value="WD40_rpt"/>
</dbReference>
<dbReference type="PANTHER" id="PTHR19879:SF9">
    <property type="entry name" value="TRANSCRIPTION INITIATION FACTOR TFIID SUBUNIT 5"/>
    <property type="match status" value="1"/>
</dbReference>
<feature type="repeat" description="WD" evidence="3">
    <location>
        <begin position="1419"/>
        <end position="1460"/>
    </location>
</feature>
<keyword evidence="2" id="KW-0677">Repeat</keyword>
<sequence>MNGRLKKLVKVPNLDRLKPIWSSRPSRDSQSALPTERATDPQFAPPTEIPTDSHSLPPPERPINPQSKPPTELGPSGSGSGTGIEEQAQNLPQKHVSIPWNAMRTALQVLEKNADGLPPLKAVVGLLVACLDLTIDVIHNREEYDKLALELAAMANDLEPYAKQLMERGDGGSVALIIKSINEELTQIKDKLGRGKLKRAMDASEDKDDIVNRYRKIDSLFRRLLSDITLRTHIEIGKLREATDATLLRTLEPVHDARYNSAYSTTVERRGCTASTREQILEDLRTWANDSTGAKVFWLNGMAGTGKTTILYSFCQWLEDNSRLGGNFFCSRSSASCRSLSKILPSLAYQLAHYSPAFRSQLCTILEDHQSPQTLNVGSQFKWVIETPFEKAKEAIPEGVVIVIDALDECENASETRLFLETLIKFASRLPVKFMIASRPEPIIVTKMQSPGFSPSTIRLHDIEQSLVEADIRKYLEEALSSMAPVPSEGVLDELARRSGKLFIYAATVARYINPEVVKPNLSERRLQAILDTSSPTAGLLLYQEIDDLYTKILESAFNPKSYEHKEREHAALILRTVVCAMEPMSTTALSVLLALRYEEIKNTLSRLQSVLHIQEGPTGLVSILHASFPDFLFDKFRSLRFHCDPREFHAELSCFCFSVMEKELRFNICGLETSFVFDSDVPDLQEKIERNISDALFYSCKHWSNHLVKGSFAEDIHTKLVCFLATHLLFWMEVLNVKRHIMTGPKILFNALNWLKVSLFRQLDRDGELKSGQKENSCHAKDTEKKLYDAKDFVEAFSMGACSKSTPHIYISVLPFCYKSNFVYENYWPKTQGLIRVNGSTVNEIRSRPITTWKMHYEVESLAFSHNGTSFATGSRDGVRIYDADSGEKIAGPFKVPSTQDIGFYGNQLVTFSPDNTKLASKCGNRICIWDVQTCNLIAGPLKKHSDNITSLSFSSDSKRLVSGDSEGRIIVWGSGAGDVISGPFQSTASVKAVGFTHDDLKIVSVTSTDRSTCIWDAKKGAILLGPFEAIGDKYDSLSSAALSSDRSNIAMSFYSKTILIMHASTGAIVIGPITCNEHVKALTFSHDGKKLFSVHNSGFKVWDAQTGTLETHLAANSEPECFAIGPTLDGNKIISVPKFGKIEIEIWNTTNDGAEVTGSPPANDSIKAQVSSLVYSPDGRVIAAGLENGCIGLWDAQTGKEILRPFQAHHRHGRISISFSPDGTNLVTGFTPSQEYWTGYERVRLWDARTGKMVDELYVGPLEKLGPVKALTYSHDGSKIAWSVRHSIPSPVASPSSTPSSSSSFEESHHSIASPAASSSYTLSSSSSFEEYEEMSQDDEMSLYETKWRADIIRIWDLHSGRTIGEPMQGRIAHDRGYGSKVSVAFSPDDTILISGVGSELIMWSVDTCEIIWRAALEPAEALVMSIAFSLDGTRFASGSNDGQLRLWNTTTREMIPLPCSTCINSIAFLSDGKRILTMSFNNRAIHLWDVETGDILEKFDLPHRTWATAVSPDCSQLAAYDIDSSETGVIRIWEVEDALSTTPPGKVAVEDIRSEFENEDRT</sequence>
<dbReference type="InterPro" id="IPR059179">
    <property type="entry name" value="MLKL-like_MCAfunc"/>
</dbReference>
<evidence type="ECO:0000259" key="5">
    <source>
        <dbReference type="Pfam" id="PF24883"/>
    </source>
</evidence>
<dbReference type="InterPro" id="IPR056884">
    <property type="entry name" value="NPHP3-like_N"/>
</dbReference>
<dbReference type="SMART" id="SM00320">
    <property type="entry name" value="WD40"/>
    <property type="match status" value="10"/>
</dbReference>
<evidence type="ECO:0000256" key="2">
    <source>
        <dbReference type="ARBA" id="ARBA00022737"/>
    </source>
</evidence>
<organism evidence="6 7">
    <name type="scientific">Agrocybe pediades</name>
    <dbReference type="NCBI Taxonomy" id="84607"/>
    <lineage>
        <taxon>Eukaryota</taxon>
        <taxon>Fungi</taxon>
        <taxon>Dikarya</taxon>
        <taxon>Basidiomycota</taxon>
        <taxon>Agaricomycotina</taxon>
        <taxon>Agaricomycetes</taxon>
        <taxon>Agaricomycetidae</taxon>
        <taxon>Agaricales</taxon>
        <taxon>Agaricineae</taxon>
        <taxon>Strophariaceae</taxon>
        <taxon>Agrocybe</taxon>
    </lineage>
</organism>
<dbReference type="EMBL" id="JAACJL010000047">
    <property type="protein sequence ID" value="KAF4612729.1"/>
    <property type="molecule type" value="Genomic_DNA"/>
</dbReference>
<evidence type="ECO:0000313" key="7">
    <source>
        <dbReference type="Proteomes" id="UP000521872"/>
    </source>
</evidence>
<keyword evidence="1 3" id="KW-0853">WD repeat</keyword>
<dbReference type="Gene3D" id="2.130.10.10">
    <property type="entry name" value="YVTN repeat-like/Quinoprotein amine dehydrogenase"/>
    <property type="match status" value="4"/>
</dbReference>
<dbReference type="PROSITE" id="PS00678">
    <property type="entry name" value="WD_REPEATS_1"/>
    <property type="match status" value="1"/>
</dbReference>